<reference evidence="2" key="2">
    <citation type="submission" date="2017-01" db="EMBL/GenBank/DDBJ databases">
        <title>Genome sequencing and annotation of Geobacillus sp. 1017, a Hydrocarbon-Oxidizing Thermophilic Bacterium Isolated from a Heavy Oil Reservoir (China).</title>
        <authorList>
            <person name="Kadnikov V.V."/>
            <person name="Mardanov A.V."/>
            <person name="Poltaraus A.B."/>
            <person name="Sokolova D.S."/>
            <person name="Semenova E.M."/>
            <person name="Ravin N.V."/>
            <person name="Tourova T.P."/>
            <person name="Nazina T.N."/>
        </authorList>
    </citation>
    <scope>NUCLEOTIDE SEQUENCE [LARGE SCALE GENOMIC DNA]</scope>
    <source>
        <strain evidence="2">1017</strain>
    </source>
</reference>
<gene>
    <name evidence="1" type="ORF">BRO54_2712</name>
</gene>
<dbReference type="EMBL" id="MQMG01000038">
    <property type="protein sequence ID" value="OKO91435.1"/>
    <property type="molecule type" value="Genomic_DNA"/>
</dbReference>
<name>A0A1Q5SU84_9BACL</name>
<reference evidence="1 2" key="1">
    <citation type="submission" date="2016-11" db="EMBL/GenBank/DDBJ databases">
        <authorList>
            <person name="Kadnikov V."/>
            <person name="Nazina T."/>
        </authorList>
    </citation>
    <scope>NUCLEOTIDE SEQUENCE [LARGE SCALE GENOMIC DNA]</scope>
    <source>
        <strain evidence="1 2">1017</strain>
    </source>
</reference>
<dbReference type="AlphaFoldDB" id="A0A1Q5SU84"/>
<organism evidence="1 2">
    <name type="scientific">Geobacillus proteiniphilus</name>
    <dbReference type="NCBI Taxonomy" id="860353"/>
    <lineage>
        <taxon>Bacteria</taxon>
        <taxon>Bacillati</taxon>
        <taxon>Bacillota</taxon>
        <taxon>Bacilli</taxon>
        <taxon>Bacillales</taxon>
        <taxon>Anoxybacillaceae</taxon>
        <taxon>Geobacillus</taxon>
    </lineage>
</organism>
<proteinExistence type="predicted"/>
<sequence length="47" mass="5427">MAMGFVLLLFMLVILAVSTLCEVWAAGNSAWFLWSVWHEYHSNKKEP</sequence>
<protein>
    <submittedName>
        <fullName evidence="1">Uncharacterized protein</fullName>
    </submittedName>
</protein>
<evidence type="ECO:0000313" key="1">
    <source>
        <dbReference type="EMBL" id="OKO91435.1"/>
    </source>
</evidence>
<dbReference type="Proteomes" id="UP000186030">
    <property type="component" value="Unassembled WGS sequence"/>
</dbReference>
<evidence type="ECO:0000313" key="2">
    <source>
        <dbReference type="Proteomes" id="UP000186030"/>
    </source>
</evidence>
<accession>A0A1Q5SU84</accession>
<comment type="caution">
    <text evidence="1">The sequence shown here is derived from an EMBL/GenBank/DDBJ whole genome shotgun (WGS) entry which is preliminary data.</text>
</comment>